<protein>
    <recommendedName>
        <fullName evidence="3">RING-type domain-containing protein</fullName>
    </recommendedName>
</protein>
<organism evidence="1 2">
    <name type="scientific">Glycine soja</name>
    <name type="common">Wild soybean</name>
    <dbReference type="NCBI Taxonomy" id="3848"/>
    <lineage>
        <taxon>Eukaryota</taxon>
        <taxon>Viridiplantae</taxon>
        <taxon>Streptophyta</taxon>
        <taxon>Embryophyta</taxon>
        <taxon>Tracheophyta</taxon>
        <taxon>Spermatophyta</taxon>
        <taxon>Magnoliopsida</taxon>
        <taxon>eudicotyledons</taxon>
        <taxon>Gunneridae</taxon>
        <taxon>Pentapetalae</taxon>
        <taxon>rosids</taxon>
        <taxon>fabids</taxon>
        <taxon>Fabales</taxon>
        <taxon>Fabaceae</taxon>
        <taxon>Papilionoideae</taxon>
        <taxon>50 kb inversion clade</taxon>
        <taxon>NPAAA clade</taxon>
        <taxon>indigoferoid/millettioid clade</taxon>
        <taxon>Phaseoleae</taxon>
        <taxon>Glycine</taxon>
        <taxon>Glycine subgen. Soja</taxon>
    </lineage>
</organism>
<dbReference type="GO" id="GO:0072344">
    <property type="term" value="P:rescue of stalled ribosome"/>
    <property type="evidence" value="ECO:0007669"/>
    <property type="project" value="InterPro"/>
</dbReference>
<dbReference type="AlphaFoldDB" id="A0A445L7C0"/>
<dbReference type="EMBL" id="QZWG01000003">
    <property type="protein sequence ID" value="RZC19113.1"/>
    <property type="molecule type" value="Genomic_DNA"/>
</dbReference>
<proteinExistence type="predicted"/>
<dbReference type="GO" id="GO:0016567">
    <property type="term" value="P:protein ubiquitination"/>
    <property type="evidence" value="ECO:0007669"/>
    <property type="project" value="TreeGrafter"/>
</dbReference>
<dbReference type="GO" id="GO:0043022">
    <property type="term" value="F:ribosome binding"/>
    <property type="evidence" value="ECO:0007669"/>
    <property type="project" value="TreeGrafter"/>
</dbReference>
<comment type="caution">
    <text evidence="1">The sequence shown here is derived from an EMBL/GenBank/DDBJ whole genome shotgun (WGS) entry which is preliminary data.</text>
</comment>
<dbReference type="PANTHER" id="PTHR22938:SF0">
    <property type="entry name" value="E3 UBIQUITIN-PROTEIN LIGASE ZNF598"/>
    <property type="match status" value="1"/>
</dbReference>
<keyword evidence="2" id="KW-1185">Reference proteome</keyword>
<dbReference type="PANTHER" id="PTHR22938">
    <property type="entry name" value="ZINC FINGER PROTEIN 598"/>
    <property type="match status" value="1"/>
</dbReference>
<evidence type="ECO:0008006" key="3">
    <source>
        <dbReference type="Google" id="ProtNLM"/>
    </source>
</evidence>
<accession>A0A445L7C0</accession>
<evidence type="ECO:0000313" key="2">
    <source>
        <dbReference type="Proteomes" id="UP000289340"/>
    </source>
</evidence>
<dbReference type="GO" id="GO:0061630">
    <property type="term" value="F:ubiquitin protein ligase activity"/>
    <property type="evidence" value="ECO:0007669"/>
    <property type="project" value="InterPro"/>
</dbReference>
<evidence type="ECO:0000313" key="1">
    <source>
        <dbReference type="EMBL" id="RZC19113.1"/>
    </source>
</evidence>
<dbReference type="Pfam" id="PF25447">
    <property type="entry name" value="RING_ZNF598"/>
    <property type="match status" value="1"/>
</dbReference>
<name>A0A445L7C0_GLYSO</name>
<dbReference type="InterPro" id="IPR044288">
    <property type="entry name" value="ZNF598/HEL2"/>
</dbReference>
<reference evidence="1 2" key="1">
    <citation type="submission" date="2018-09" db="EMBL/GenBank/DDBJ databases">
        <title>A high-quality reference genome of wild soybean provides a powerful tool to mine soybean genomes.</title>
        <authorList>
            <person name="Xie M."/>
            <person name="Chung C.Y.L."/>
            <person name="Li M.-W."/>
            <person name="Wong F.-L."/>
            <person name="Chan T.-F."/>
            <person name="Lam H.-M."/>
        </authorList>
    </citation>
    <scope>NUCLEOTIDE SEQUENCE [LARGE SCALE GENOMIC DNA]</scope>
    <source>
        <strain evidence="2">cv. W05</strain>
        <tissue evidence="1">Hypocotyl of etiolated seedlings</tissue>
    </source>
</reference>
<gene>
    <name evidence="1" type="ORF">D0Y65_006086</name>
</gene>
<dbReference type="Proteomes" id="UP000289340">
    <property type="component" value="Chromosome 3"/>
</dbReference>
<sequence>MDDCCAVCAEPLEWVAYGPCLHREVCSTCVPRLRFICDDRLCCICKTECNLVFATKLNFFEMLPSLASHLAMIPVVVQTILPMPNKDAKVNDVVPFNCSKEKIAIINCSSPTYIWLSVTLLGSFWERHWRMSSISKVHFAIIFFCSLSPEMKLELFKVICRFILIIDVASGNSMDVDNDAFRRMVVALDVDLPVKQAFHILHEQCFSMTDIIDEHFRFANLDELTYSLRFVDLDKLISRCGSSSCLHSDLEGVEVVAHLNLNLKWCSFQ</sequence>